<dbReference type="PANTHER" id="PTHR21180:SF32">
    <property type="entry name" value="ENDONUCLEASE_EXONUCLEASE_PHOSPHATASE FAMILY DOMAIN-CONTAINING PROTEIN 1"/>
    <property type="match status" value="1"/>
</dbReference>
<dbReference type="PANTHER" id="PTHR21180">
    <property type="entry name" value="ENDONUCLEASE/EXONUCLEASE/PHOSPHATASE FAMILY DOMAIN-CONTAINING PROTEIN 1"/>
    <property type="match status" value="1"/>
</dbReference>
<organism evidence="2 3">
    <name type="scientific">Subdoligranulum variabile</name>
    <dbReference type="NCBI Taxonomy" id="214851"/>
    <lineage>
        <taxon>Bacteria</taxon>
        <taxon>Bacillati</taxon>
        <taxon>Bacillota</taxon>
        <taxon>Clostridia</taxon>
        <taxon>Eubacteriales</taxon>
        <taxon>Oscillospiraceae</taxon>
        <taxon>Subdoligranulum</taxon>
    </lineage>
</organism>
<dbReference type="Proteomes" id="UP000782880">
    <property type="component" value="Unassembled WGS sequence"/>
</dbReference>
<dbReference type="GO" id="GO:0003677">
    <property type="term" value="F:DNA binding"/>
    <property type="evidence" value="ECO:0007669"/>
    <property type="project" value="UniProtKB-KW"/>
</dbReference>
<dbReference type="Gene3D" id="1.10.150.280">
    <property type="entry name" value="AF1531-like domain"/>
    <property type="match status" value="1"/>
</dbReference>
<evidence type="ECO:0000313" key="3">
    <source>
        <dbReference type="Proteomes" id="UP000782880"/>
    </source>
</evidence>
<dbReference type="AlphaFoldDB" id="A0A921IML5"/>
<dbReference type="SMART" id="SM00278">
    <property type="entry name" value="HhH1"/>
    <property type="match status" value="1"/>
</dbReference>
<accession>A0A921IML5</accession>
<reference evidence="2" key="1">
    <citation type="journal article" date="2021" name="PeerJ">
        <title>Extensive microbial diversity within the chicken gut microbiome revealed by metagenomics and culture.</title>
        <authorList>
            <person name="Gilroy R."/>
            <person name="Ravi A."/>
            <person name="Getino M."/>
            <person name="Pursley I."/>
            <person name="Horton D.L."/>
            <person name="Alikhan N.F."/>
            <person name="Baker D."/>
            <person name="Gharbi K."/>
            <person name="Hall N."/>
            <person name="Watson M."/>
            <person name="Adriaenssens E.M."/>
            <person name="Foster-Nyarko E."/>
            <person name="Jarju S."/>
            <person name="Secka A."/>
            <person name="Antonio M."/>
            <person name="Oren A."/>
            <person name="Chaudhuri R.R."/>
            <person name="La Ragione R."/>
            <person name="Hildebrand F."/>
            <person name="Pallen M.J."/>
        </authorList>
    </citation>
    <scope>NUCLEOTIDE SEQUENCE</scope>
    <source>
        <strain evidence="2">ChiBcec21-2208</strain>
    </source>
</reference>
<dbReference type="InterPro" id="IPR004509">
    <property type="entry name" value="Competence_ComEA_HhH"/>
</dbReference>
<evidence type="ECO:0000259" key="1">
    <source>
        <dbReference type="SMART" id="SM00278"/>
    </source>
</evidence>
<dbReference type="SUPFAM" id="SSF47781">
    <property type="entry name" value="RuvA domain 2-like"/>
    <property type="match status" value="1"/>
</dbReference>
<proteinExistence type="predicted"/>
<dbReference type="InterPro" id="IPR003583">
    <property type="entry name" value="Hlx-hairpin-Hlx_DNA-bd_motif"/>
</dbReference>
<dbReference type="Pfam" id="PF12836">
    <property type="entry name" value="HHH_3"/>
    <property type="match status" value="1"/>
</dbReference>
<dbReference type="GO" id="GO:0006281">
    <property type="term" value="P:DNA repair"/>
    <property type="evidence" value="ECO:0007669"/>
    <property type="project" value="InterPro"/>
</dbReference>
<dbReference type="EMBL" id="DYVE01000204">
    <property type="protein sequence ID" value="HJG28538.1"/>
    <property type="molecule type" value="Genomic_DNA"/>
</dbReference>
<comment type="caution">
    <text evidence="2">The sequence shown here is derived from an EMBL/GenBank/DDBJ whole genome shotgun (WGS) entry which is preliminary data.</text>
</comment>
<name>A0A921IML5_9FIRM</name>
<sequence length="124" mass="12914">MAATAAAMVVIVWGACFLIAPVWQFPTRSASYVPVVSDLESENPGSAYGSTLVNVNTASEEELTTLPGIGPAKAAAIVAYRTENGPFTSLEELDNVKGISSRMVASWTGLATTGSAEHGDEDIH</sequence>
<gene>
    <name evidence="2" type="ORF">K8V20_07855</name>
</gene>
<keyword evidence="2" id="KW-0238">DNA-binding</keyword>
<protein>
    <submittedName>
        <fullName evidence="2">ComEA family DNA-binding protein</fullName>
    </submittedName>
</protein>
<reference evidence="2" key="2">
    <citation type="submission" date="2021-09" db="EMBL/GenBank/DDBJ databases">
        <authorList>
            <person name="Gilroy R."/>
        </authorList>
    </citation>
    <scope>NUCLEOTIDE SEQUENCE</scope>
    <source>
        <strain evidence="2">ChiBcec21-2208</strain>
    </source>
</reference>
<dbReference type="InterPro" id="IPR051675">
    <property type="entry name" value="Endo/Exo/Phosphatase_dom_1"/>
</dbReference>
<dbReference type="InterPro" id="IPR010994">
    <property type="entry name" value="RuvA_2-like"/>
</dbReference>
<feature type="domain" description="Helix-hairpin-helix DNA-binding motif class 1" evidence="1">
    <location>
        <begin position="61"/>
        <end position="80"/>
    </location>
</feature>
<evidence type="ECO:0000313" key="2">
    <source>
        <dbReference type="EMBL" id="HJG28538.1"/>
    </source>
</evidence>
<dbReference type="NCBIfam" id="TIGR00426">
    <property type="entry name" value="competence protein ComEA helix-hairpin-helix repeat region"/>
    <property type="match status" value="1"/>
</dbReference>